<dbReference type="GO" id="GO:0048870">
    <property type="term" value="P:cell motility"/>
    <property type="evidence" value="ECO:0007669"/>
    <property type="project" value="TreeGrafter"/>
</dbReference>
<dbReference type="AlphaFoldDB" id="D3BBS6"/>
<protein>
    <submittedName>
        <fullName evidence="3">Component of SCAR regulatory complex</fullName>
    </submittedName>
</protein>
<dbReference type="GO" id="GO:0030027">
    <property type="term" value="C:lamellipodium"/>
    <property type="evidence" value="ECO:0007669"/>
    <property type="project" value="TreeGrafter"/>
</dbReference>
<dbReference type="EMBL" id="ADBJ01000026">
    <property type="protein sequence ID" value="EFA81109.1"/>
    <property type="molecule type" value="Genomic_DNA"/>
</dbReference>
<gene>
    <name evidence="3" type="primary">abiA</name>
    <name evidence="3" type="ORF">PPL_05945</name>
</gene>
<comment type="caution">
    <text evidence="3">The sequence shown here is derived from an EMBL/GenBank/DDBJ whole genome shotgun (WGS) entry which is preliminary data.</text>
</comment>
<dbReference type="Gene3D" id="6.10.140.1620">
    <property type="match status" value="1"/>
</dbReference>
<comment type="similarity">
    <text evidence="1">Belongs to the ABI family.</text>
</comment>
<accession>D3BBS6</accession>
<dbReference type="STRING" id="670386.D3BBS6"/>
<dbReference type="GO" id="GO:0031209">
    <property type="term" value="C:SCAR complex"/>
    <property type="evidence" value="ECO:0007669"/>
    <property type="project" value="TreeGrafter"/>
</dbReference>
<evidence type="ECO:0000313" key="3">
    <source>
        <dbReference type="EMBL" id="EFA81109.1"/>
    </source>
</evidence>
<proteinExistence type="inferred from homology"/>
<feature type="compositionally biased region" description="Pro residues" evidence="2">
    <location>
        <begin position="257"/>
        <end position="310"/>
    </location>
</feature>
<dbReference type="RefSeq" id="XP_020433227.1">
    <property type="nucleotide sequence ID" value="XM_020576815.1"/>
</dbReference>
<name>D3BBS6_HETP5</name>
<evidence type="ECO:0000256" key="1">
    <source>
        <dbReference type="ARBA" id="ARBA00010020"/>
    </source>
</evidence>
<dbReference type="InParanoid" id="D3BBS6"/>
<sequence>MTQDQTLDINVYSQTTIPNSLNELMDNHGKLQQISQYCKGAYAGAETANIYDQTQSYAKNALMNVAYHIQNIGTHLTTLLQLQASEVEKIDLKVKYLNQRVEMIHESTGVNVFKAPTAAKQYKSTLKDRQIEVEDIRPPAKFVRKQVAYSIGGDGIAPNNNSNGGGASLSHSQQLSHSSSAPSSPPIGSTPPPPPPSLSSSQQHQQQQHSPPYQTPPPPGVSKRTSMAPPPPAPHSLDVPAPPRPVRPTPTQNGHAIPPPPSNFDLPPPPPSNFPPPPPPSNFDLPPPPPSNFPPPPPPMFDFPPPPPPN</sequence>
<dbReference type="OMA" id="NVAYHIQ"/>
<organism evidence="3 4">
    <name type="scientific">Heterostelium pallidum (strain ATCC 26659 / Pp 5 / PN500)</name>
    <name type="common">Cellular slime mold</name>
    <name type="synonym">Polysphondylium pallidum</name>
    <dbReference type="NCBI Taxonomy" id="670386"/>
    <lineage>
        <taxon>Eukaryota</taxon>
        <taxon>Amoebozoa</taxon>
        <taxon>Evosea</taxon>
        <taxon>Eumycetozoa</taxon>
        <taxon>Dictyostelia</taxon>
        <taxon>Acytosteliales</taxon>
        <taxon>Acytosteliaceae</taxon>
        <taxon>Heterostelium</taxon>
    </lineage>
</organism>
<reference evidence="3 4" key="1">
    <citation type="journal article" date="2011" name="Genome Res.">
        <title>Phylogeny-wide analysis of social amoeba genomes highlights ancient origins for complex intercellular communication.</title>
        <authorList>
            <person name="Heidel A.J."/>
            <person name="Lawal H.M."/>
            <person name="Felder M."/>
            <person name="Schilde C."/>
            <person name="Helps N.R."/>
            <person name="Tunggal B."/>
            <person name="Rivero F."/>
            <person name="John U."/>
            <person name="Schleicher M."/>
            <person name="Eichinger L."/>
            <person name="Platzer M."/>
            <person name="Noegel A.A."/>
            <person name="Schaap P."/>
            <person name="Gloeckner G."/>
        </authorList>
    </citation>
    <scope>NUCLEOTIDE SEQUENCE [LARGE SCALE GENOMIC DNA]</scope>
    <source>
        <strain evidence="4">ATCC 26659 / Pp 5 / PN500</strain>
    </source>
</reference>
<dbReference type="GO" id="GO:0035591">
    <property type="term" value="F:signaling adaptor activity"/>
    <property type="evidence" value="ECO:0007669"/>
    <property type="project" value="TreeGrafter"/>
</dbReference>
<dbReference type="InterPro" id="IPR028457">
    <property type="entry name" value="ABI"/>
</dbReference>
<keyword evidence="4" id="KW-1185">Reference proteome</keyword>
<feature type="compositionally biased region" description="Low complexity" evidence="2">
    <location>
        <begin position="198"/>
        <end position="212"/>
    </location>
</feature>
<dbReference type="GeneID" id="31361429"/>
<feature type="compositionally biased region" description="Low complexity" evidence="2">
    <location>
        <begin position="156"/>
        <end position="182"/>
    </location>
</feature>
<feature type="compositionally biased region" description="Pro residues" evidence="2">
    <location>
        <begin position="228"/>
        <end position="248"/>
    </location>
</feature>
<feature type="region of interest" description="Disordered" evidence="2">
    <location>
        <begin position="154"/>
        <end position="310"/>
    </location>
</feature>
<feature type="compositionally biased region" description="Pro residues" evidence="2">
    <location>
        <begin position="183"/>
        <end position="197"/>
    </location>
</feature>
<dbReference type="GO" id="GO:0098858">
    <property type="term" value="C:actin-based cell projection"/>
    <property type="evidence" value="ECO:0007669"/>
    <property type="project" value="TreeGrafter"/>
</dbReference>
<dbReference type="PANTHER" id="PTHR10460:SF0">
    <property type="entry name" value="ABELSON INTERACTING PROTEIN, ISOFORM D"/>
    <property type="match status" value="1"/>
</dbReference>
<dbReference type="GO" id="GO:0017124">
    <property type="term" value="F:SH3 domain binding"/>
    <property type="evidence" value="ECO:0007669"/>
    <property type="project" value="TreeGrafter"/>
</dbReference>
<dbReference type="PANTHER" id="PTHR10460">
    <property type="entry name" value="ABL INTERACTOR FAMILY MEMBER"/>
    <property type="match status" value="1"/>
</dbReference>
<evidence type="ECO:0000256" key="2">
    <source>
        <dbReference type="SAM" id="MobiDB-lite"/>
    </source>
</evidence>
<dbReference type="Proteomes" id="UP000001396">
    <property type="component" value="Unassembled WGS sequence"/>
</dbReference>
<evidence type="ECO:0000313" key="4">
    <source>
        <dbReference type="Proteomes" id="UP000001396"/>
    </source>
</evidence>